<dbReference type="PANTHER" id="PTHR33164">
    <property type="entry name" value="TRANSCRIPTIONAL REGULATOR, MARR FAMILY"/>
    <property type="match status" value="1"/>
</dbReference>
<dbReference type="GO" id="GO:0003700">
    <property type="term" value="F:DNA-binding transcription factor activity"/>
    <property type="evidence" value="ECO:0007669"/>
    <property type="project" value="InterPro"/>
</dbReference>
<keyword evidence="3" id="KW-1185">Reference proteome</keyword>
<feature type="domain" description="HTH marR-type" evidence="1">
    <location>
        <begin position="23"/>
        <end position="156"/>
    </location>
</feature>
<dbReference type="STRING" id="490829.SAMN05421850_102204"/>
<dbReference type="InterPro" id="IPR036388">
    <property type="entry name" value="WH-like_DNA-bd_sf"/>
</dbReference>
<gene>
    <name evidence="2" type="ORF">SAMN05421850_102204</name>
</gene>
<dbReference type="EMBL" id="FNEB01000002">
    <property type="protein sequence ID" value="SDI32470.1"/>
    <property type="molecule type" value="Genomic_DNA"/>
</dbReference>
<dbReference type="InterPro" id="IPR000835">
    <property type="entry name" value="HTH_MarR-typ"/>
</dbReference>
<dbReference type="AlphaFoldDB" id="A0A1G8JPG1"/>
<dbReference type="Gene3D" id="1.10.10.10">
    <property type="entry name" value="Winged helix-like DNA-binding domain superfamily/Winged helix DNA-binding domain"/>
    <property type="match status" value="1"/>
</dbReference>
<evidence type="ECO:0000313" key="2">
    <source>
        <dbReference type="EMBL" id="SDI32470.1"/>
    </source>
</evidence>
<sequence length="168" mass="18617">MPGMRDKDTGISDGVHPPIRSIRDALSFRIARMAAINERAGGIYFQTELGLRLNEWRVLGLVAASGTAAFSDIRDQLLIDKGQLSRVVRTLVDRGLLESRPSETDARQITLALTADGRALHDRAIGFTAERNDSMVSVLSAAECRQLHDMLDRLIRHNEQLLAQKEGK</sequence>
<keyword evidence="2" id="KW-0238">DNA-binding</keyword>
<proteinExistence type="predicted"/>
<evidence type="ECO:0000313" key="3">
    <source>
        <dbReference type="Proteomes" id="UP000199340"/>
    </source>
</evidence>
<dbReference type="Proteomes" id="UP000199340">
    <property type="component" value="Unassembled WGS sequence"/>
</dbReference>
<evidence type="ECO:0000259" key="1">
    <source>
        <dbReference type="PROSITE" id="PS50995"/>
    </source>
</evidence>
<dbReference type="InterPro" id="IPR039422">
    <property type="entry name" value="MarR/SlyA-like"/>
</dbReference>
<protein>
    <submittedName>
        <fullName evidence="2">DNA-binding transcriptional regulator, MarR family</fullName>
    </submittedName>
</protein>
<reference evidence="2 3" key="1">
    <citation type="submission" date="2016-10" db="EMBL/GenBank/DDBJ databases">
        <authorList>
            <person name="de Groot N.N."/>
        </authorList>
    </citation>
    <scope>NUCLEOTIDE SEQUENCE [LARGE SCALE GENOMIC DNA]</scope>
    <source>
        <strain evidence="2 3">DSM 28010</strain>
    </source>
</reference>
<organism evidence="2 3">
    <name type="scientific">Lutimaribacter saemankumensis</name>
    <dbReference type="NCBI Taxonomy" id="490829"/>
    <lineage>
        <taxon>Bacteria</taxon>
        <taxon>Pseudomonadati</taxon>
        <taxon>Pseudomonadota</taxon>
        <taxon>Alphaproteobacteria</taxon>
        <taxon>Rhodobacterales</taxon>
        <taxon>Roseobacteraceae</taxon>
        <taxon>Lutimaribacter</taxon>
    </lineage>
</organism>
<dbReference type="PANTHER" id="PTHR33164:SF43">
    <property type="entry name" value="HTH-TYPE TRANSCRIPTIONAL REPRESSOR YETL"/>
    <property type="match status" value="1"/>
</dbReference>
<dbReference type="GO" id="GO:0003677">
    <property type="term" value="F:DNA binding"/>
    <property type="evidence" value="ECO:0007669"/>
    <property type="project" value="UniProtKB-KW"/>
</dbReference>
<dbReference type="PROSITE" id="PS50995">
    <property type="entry name" value="HTH_MARR_2"/>
    <property type="match status" value="1"/>
</dbReference>
<dbReference type="SUPFAM" id="SSF46785">
    <property type="entry name" value="Winged helix' DNA-binding domain"/>
    <property type="match status" value="1"/>
</dbReference>
<dbReference type="Pfam" id="PF12802">
    <property type="entry name" value="MarR_2"/>
    <property type="match status" value="1"/>
</dbReference>
<dbReference type="RefSeq" id="WP_175491405.1">
    <property type="nucleotide sequence ID" value="NZ_FNEB01000002.1"/>
</dbReference>
<name>A0A1G8JPG1_9RHOB</name>
<dbReference type="SMART" id="SM00347">
    <property type="entry name" value="HTH_MARR"/>
    <property type="match status" value="1"/>
</dbReference>
<dbReference type="GO" id="GO:0006950">
    <property type="term" value="P:response to stress"/>
    <property type="evidence" value="ECO:0007669"/>
    <property type="project" value="TreeGrafter"/>
</dbReference>
<dbReference type="InterPro" id="IPR036390">
    <property type="entry name" value="WH_DNA-bd_sf"/>
</dbReference>
<accession>A0A1G8JPG1</accession>